<reference evidence="2 3" key="1">
    <citation type="journal article" date="2013" name="Genome Announc.">
        <title>Draft Genome Sequence for Caulobacter sp. Strain OR37, a Bacterium Tolerant to Heavy Metals.</title>
        <authorList>
            <person name="Utturkar S.M."/>
            <person name="Bollmann A."/>
            <person name="Brzoska R.M."/>
            <person name="Klingeman D.M."/>
            <person name="Epstein S.E."/>
            <person name="Palumbo A.V."/>
            <person name="Brown S.D."/>
        </authorList>
    </citation>
    <scope>NUCLEOTIDE SEQUENCE [LARGE SCALE GENOMIC DNA]</scope>
    <source>
        <strain evidence="2 3">OR37</strain>
    </source>
</reference>
<name>R0D485_CAUVI</name>
<keyword evidence="3" id="KW-1185">Reference proteome</keyword>
<dbReference type="PATRIC" id="fig|1292034.3.peg.728"/>
<proteinExistence type="predicted"/>
<dbReference type="Proteomes" id="UP000013063">
    <property type="component" value="Unassembled WGS sequence"/>
</dbReference>
<dbReference type="eggNOG" id="ENOG5032TVJ">
    <property type="taxonomic scope" value="Bacteria"/>
</dbReference>
<protein>
    <submittedName>
        <fullName evidence="2">Uncharacterized protein</fullName>
    </submittedName>
</protein>
<feature type="transmembrane region" description="Helical" evidence="1">
    <location>
        <begin position="21"/>
        <end position="43"/>
    </location>
</feature>
<keyword evidence="1" id="KW-0812">Transmembrane</keyword>
<evidence type="ECO:0000313" key="3">
    <source>
        <dbReference type="Proteomes" id="UP000013063"/>
    </source>
</evidence>
<dbReference type="STRING" id="1292034.OR37_00733"/>
<accession>R0D485</accession>
<dbReference type="AlphaFoldDB" id="R0D485"/>
<keyword evidence="1" id="KW-1133">Transmembrane helix</keyword>
<gene>
    <name evidence="2" type="ORF">OR37_00733</name>
</gene>
<evidence type="ECO:0000256" key="1">
    <source>
        <dbReference type="SAM" id="Phobius"/>
    </source>
</evidence>
<keyword evidence="1" id="KW-0472">Membrane</keyword>
<sequence precursor="true">MSSSLETRLAACERANSRLRRIVLAQFLVWPVGALVLAGVALADRSPAPVASIKAREIAIVDGKGVVRARLSGDLPDGVMANGHVAKRGSKAAGLILYDEQGIERGGYVTQDTGSNVMLTLDSKYRQAALFVAGPDQEQASALRLWSTASGIELRSDDMGSRMSVNDRSGVILQQPVISTISAEACGEYRALAVQYPKERICQSRFTEAACTACLTH</sequence>
<comment type="caution">
    <text evidence="2">The sequence shown here is derived from an EMBL/GenBank/DDBJ whole genome shotgun (WGS) entry which is preliminary data.</text>
</comment>
<evidence type="ECO:0000313" key="2">
    <source>
        <dbReference type="EMBL" id="ENZ83431.1"/>
    </source>
</evidence>
<dbReference type="EMBL" id="APMP01000002">
    <property type="protein sequence ID" value="ENZ83431.1"/>
    <property type="molecule type" value="Genomic_DNA"/>
</dbReference>
<organism evidence="2 3">
    <name type="scientific">Caulobacter vibrioides OR37</name>
    <dbReference type="NCBI Taxonomy" id="1292034"/>
    <lineage>
        <taxon>Bacteria</taxon>
        <taxon>Pseudomonadati</taxon>
        <taxon>Pseudomonadota</taxon>
        <taxon>Alphaproteobacteria</taxon>
        <taxon>Caulobacterales</taxon>
        <taxon>Caulobacteraceae</taxon>
        <taxon>Caulobacter</taxon>
    </lineage>
</organism>